<dbReference type="EMBL" id="KI979492">
    <property type="protein sequence ID" value="EXK76525.1"/>
    <property type="molecule type" value="Genomic_DNA"/>
</dbReference>
<evidence type="ECO:0000313" key="2">
    <source>
        <dbReference type="Proteomes" id="UP000030663"/>
    </source>
</evidence>
<gene>
    <name evidence="1" type="ORF">FOQG_18733</name>
</gene>
<organism evidence="1 2">
    <name type="scientific">Fusarium oxysporum f. sp. raphani 54005</name>
    <dbReference type="NCBI Taxonomy" id="1089458"/>
    <lineage>
        <taxon>Eukaryota</taxon>
        <taxon>Fungi</taxon>
        <taxon>Dikarya</taxon>
        <taxon>Ascomycota</taxon>
        <taxon>Pezizomycotina</taxon>
        <taxon>Sordariomycetes</taxon>
        <taxon>Hypocreomycetidae</taxon>
        <taxon>Hypocreales</taxon>
        <taxon>Nectriaceae</taxon>
        <taxon>Fusarium</taxon>
        <taxon>Fusarium oxysporum species complex</taxon>
    </lineage>
</organism>
<sequence length="49" mass="5105">MGADVNVQGGEYGNSLRAVSYGGYQEVVQLLVDKGADVNVQGGEYGNIL</sequence>
<dbReference type="Gene3D" id="1.25.40.20">
    <property type="entry name" value="Ankyrin repeat-containing domain"/>
    <property type="match status" value="1"/>
</dbReference>
<keyword evidence="2" id="KW-1185">Reference proteome</keyword>
<dbReference type="OrthoDB" id="4772757at2759"/>
<dbReference type="SUPFAM" id="SSF48403">
    <property type="entry name" value="Ankyrin repeat"/>
    <property type="match status" value="1"/>
</dbReference>
<reference evidence="1 2" key="1">
    <citation type="submission" date="2011-11" db="EMBL/GenBank/DDBJ databases">
        <title>The Genome Sequence of Fusarium oxysporum PHW815.</title>
        <authorList>
            <consortium name="The Broad Institute Genome Sequencing Platform"/>
            <person name="Ma L.-J."/>
            <person name="Gale L.R."/>
            <person name="Schwartz D.C."/>
            <person name="Zhou S."/>
            <person name="Corby-Kistler H."/>
            <person name="Young S.K."/>
            <person name="Zeng Q."/>
            <person name="Gargeya S."/>
            <person name="Fitzgerald M."/>
            <person name="Haas B."/>
            <person name="Abouelleil A."/>
            <person name="Alvarado L."/>
            <person name="Arachchi H.M."/>
            <person name="Berlin A."/>
            <person name="Brown A."/>
            <person name="Chapman S.B."/>
            <person name="Chen Z."/>
            <person name="Dunbar C."/>
            <person name="Freedman E."/>
            <person name="Gearin G."/>
            <person name="Goldberg J."/>
            <person name="Griggs A."/>
            <person name="Gujja S."/>
            <person name="Heiman D."/>
            <person name="Howarth C."/>
            <person name="Larson L."/>
            <person name="Lui A."/>
            <person name="MacDonald P.J.P."/>
            <person name="Montmayeur A."/>
            <person name="Murphy C."/>
            <person name="Neiman D."/>
            <person name="Pearson M."/>
            <person name="Priest M."/>
            <person name="Roberts A."/>
            <person name="Saif S."/>
            <person name="Shea T."/>
            <person name="Shenoy N."/>
            <person name="Sisk P."/>
            <person name="Stolte C."/>
            <person name="Sykes S."/>
            <person name="Wortman J."/>
            <person name="Nusbaum C."/>
            <person name="Birren B."/>
        </authorList>
    </citation>
    <scope>NUCLEOTIDE SEQUENCE [LARGE SCALE GENOMIC DNA]</scope>
    <source>
        <strain evidence="1 2">54005</strain>
    </source>
</reference>
<dbReference type="Pfam" id="PF00023">
    <property type="entry name" value="Ank"/>
    <property type="match status" value="1"/>
</dbReference>
<protein>
    <submittedName>
        <fullName evidence="1">Uncharacterized protein</fullName>
    </submittedName>
</protein>
<accession>X0B311</accession>
<dbReference type="Proteomes" id="UP000030663">
    <property type="component" value="Unassembled WGS sequence"/>
</dbReference>
<name>X0B311_FUSOX</name>
<evidence type="ECO:0000313" key="1">
    <source>
        <dbReference type="EMBL" id="EXK76525.1"/>
    </source>
</evidence>
<dbReference type="InterPro" id="IPR002110">
    <property type="entry name" value="Ankyrin_rpt"/>
</dbReference>
<dbReference type="InterPro" id="IPR036770">
    <property type="entry name" value="Ankyrin_rpt-contain_sf"/>
</dbReference>
<dbReference type="AlphaFoldDB" id="X0B311"/>
<proteinExistence type="predicted"/>
<dbReference type="HOGENOM" id="CLU_000134_45_11_1"/>